<name>A0A3P7LKM0_DIBLA</name>
<reference evidence="1 2" key="1">
    <citation type="submission" date="2018-11" db="EMBL/GenBank/DDBJ databases">
        <authorList>
            <consortium name="Pathogen Informatics"/>
        </authorList>
    </citation>
    <scope>NUCLEOTIDE SEQUENCE [LARGE SCALE GENOMIC DNA]</scope>
</reference>
<dbReference type="AlphaFoldDB" id="A0A3P7LKM0"/>
<dbReference type="Proteomes" id="UP000281553">
    <property type="component" value="Unassembled WGS sequence"/>
</dbReference>
<protein>
    <submittedName>
        <fullName evidence="1">Uncharacterized protein</fullName>
    </submittedName>
</protein>
<keyword evidence="2" id="KW-1185">Reference proteome</keyword>
<accession>A0A3P7LKM0</accession>
<organism evidence="1 2">
    <name type="scientific">Dibothriocephalus latus</name>
    <name type="common">Fish tapeworm</name>
    <name type="synonym">Diphyllobothrium latum</name>
    <dbReference type="NCBI Taxonomy" id="60516"/>
    <lineage>
        <taxon>Eukaryota</taxon>
        <taxon>Metazoa</taxon>
        <taxon>Spiralia</taxon>
        <taxon>Lophotrochozoa</taxon>
        <taxon>Platyhelminthes</taxon>
        <taxon>Cestoda</taxon>
        <taxon>Eucestoda</taxon>
        <taxon>Diphyllobothriidea</taxon>
        <taxon>Diphyllobothriidae</taxon>
        <taxon>Dibothriocephalus</taxon>
    </lineage>
</organism>
<sequence>MNIISGGIAATTISATDDDINEGHLVILFLFQYHRPKFWARNLDDTLVVIERHQVFTFKERLNSVFPDT</sequence>
<dbReference type="OrthoDB" id="6254425at2759"/>
<dbReference type="EMBL" id="UYRU01053497">
    <property type="protein sequence ID" value="VDN12277.1"/>
    <property type="molecule type" value="Genomic_DNA"/>
</dbReference>
<evidence type="ECO:0000313" key="2">
    <source>
        <dbReference type="Proteomes" id="UP000281553"/>
    </source>
</evidence>
<evidence type="ECO:0000313" key="1">
    <source>
        <dbReference type="EMBL" id="VDN12277.1"/>
    </source>
</evidence>
<gene>
    <name evidence="1" type="ORF">DILT_LOCUS8108</name>
</gene>
<proteinExistence type="predicted"/>